<evidence type="ECO:0000313" key="2">
    <source>
        <dbReference type="Proteomes" id="UP000185024"/>
    </source>
</evidence>
<protein>
    <submittedName>
        <fullName evidence="1">Uncharacterized protein</fullName>
    </submittedName>
</protein>
<organism evidence="1 2">
    <name type="scientific">Vreelandella aquamarina</name>
    <dbReference type="NCBI Taxonomy" id="77097"/>
    <lineage>
        <taxon>Bacteria</taxon>
        <taxon>Pseudomonadati</taxon>
        <taxon>Pseudomonadota</taxon>
        <taxon>Gammaproteobacteria</taxon>
        <taxon>Oceanospirillales</taxon>
        <taxon>Halomonadaceae</taxon>
        <taxon>Vreelandella</taxon>
    </lineage>
</organism>
<dbReference type="EMBL" id="FSQX01000001">
    <property type="protein sequence ID" value="SIN73085.1"/>
    <property type="molecule type" value="Genomic_DNA"/>
</dbReference>
<sequence length="82" mass="9492">MLTVNRRHSIHKQFQATRDRQICRAWRVERHDKTGRQHRSARWVLAITGLRKPTCTGRMIKKCSLAVIGKVSAPASRIQESD</sequence>
<name>A0A1N6CZR1_9GAMM</name>
<dbReference type="Proteomes" id="UP000185024">
    <property type="component" value="Unassembled WGS sequence"/>
</dbReference>
<proteinExistence type="predicted"/>
<evidence type="ECO:0000313" key="1">
    <source>
        <dbReference type="EMBL" id="SIN73085.1"/>
    </source>
</evidence>
<dbReference type="AlphaFoldDB" id="A0A1N6CZR1"/>
<reference evidence="1 2" key="1">
    <citation type="submission" date="2016-11" db="EMBL/GenBank/DDBJ databases">
        <authorList>
            <person name="Jaros S."/>
            <person name="Januszkiewicz K."/>
            <person name="Wedrychowicz H."/>
        </authorList>
    </citation>
    <scope>NUCLEOTIDE SEQUENCE [LARGE SCALE GENOMIC DNA]</scope>
    <source>
        <strain evidence="1 2">ACAM 239</strain>
    </source>
</reference>
<accession>A0A1N6CZR1</accession>
<gene>
    <name evidence="1" type="ORF">SAMN05878438_2990</name>
</gene>